<dbReference type="Pfam" id="PF05741">
    <property type="entry name" value="zf-nanos"/>
    <property type="match status" value="1"/>
</dbReference>
<protein>
    <recommendedName>
        <fullName evidence="2">Nanos-type domain-containing protein</fullName>
    </recommendedName>
</protein>
<accession>A0A6C0HS14</accession>
<evidence type="ECO:0000313" key="3">
    <source>
        <dbReference type="EMBL" id="QHT83471.1"/>
    </source>
</evidence>
<dbReference type="InterPro" id="IPR024161">
    <property type="entry name" value="Znf_nanos-typ"/>
</dbReference>
<dbReference type="PROSITE" id="PS51522">
    <property type="entry name" value="ZF_NANOS"/>
    <property type="match status" value="1"/>
</dbReference>
<feature type="region of interest" description="Disordered" evidence="1">
    <location>
        <begin position="96"/>
        <end position="117"/>
    </location>
</feature>
<proteinExistence type="predicted"/>
<reference evidence="3" key="1">
    <citation type="journal article" date="2020" name="Nature">
        <title>Giant virus diversity and host interactions through global metagenomics.</title>
        <authorList>
            <person name="Schulz F."/>
            <person name="Roux S."/>
            <person name="Paez-Espino D."/>
            <person name="Jungbluth S."/>
            <person name="Walsh D.A."/>
            <person name="Denef V.J."/>
            <person name="McMahon K.D."/>
            <person name="Konstantinidis K.T."/>
            <person name="Eloe-Fadrosh E.A."/>
            <person name="Kyrpides N.C."/>
            <person name="Woyke T."/>
        </authorList>
    </citation>
    <scope>NUCLEOTIDE SEQUENCE</scope>
    <source>
        <strain evidence="3">GVMAG-M-3300023184-167</strain>
    </source>
</reference>
<feature type="domain" description="Nanos-type" evidence="2">
    <location>
        <begin position="22"/>
        <end position="76"/>
    </location>
</feature>
<dbReference type="EMBL" id="MN740009">
    <property type="protein sequence ID" value="QHT83471.1"/>
    <property type="molecule type" value="Genomic_DNA"/>
</dbReference>
<evidence type="ECO:0000259" key="2">
    <source>
        <dbReference type="PROSITE" id="PS51522"/>
    </source>
</evidence>
<dbReference type="Gene3D" id="4.10.60.30">
    <property type="entry name" value="Nanos, RNA-binding domain"/>
    <property type="match status" value="1"/>
</dbReference>
<sequence>MHFKSLYNHKEKGMSKNAQTKHCTICANAGLPKEVYSTHFIRESRDKSSRVTCPLLKNNICSKCQLKGHFASSCKVVIHKKPDVVKVEKPKISTKNTYDFGSESEDEPEPEPLPKQSEKDYLKRFTLECWQIENNHLLNNPEGERDSQNFFWDSKFKLFCSRKYKIVEKRVMTLNRETVILVVEAKKTGWADSDDEE</sequence>
<name>A0A6C0HS14_9ZZZZ</name>
<dbReference type="AlphaFoldDB" id="A0A6C0HS14"/>
<evidence type="ECO:0000256" key="1">
    <source>
        <dbReference type="SAM" id="MobiDB-lite"/>
    </source>
</evidence>
<organism evidence="3">
    <name type="scientific">viral metagenome</name>
    <dbReference type="NCBI Taxonomy" id="1070528"/>
    <lineage>
        <taxon>unclassified sequences</taxon>
        <taxon>metagenomes</taxon>
        <taxon>organismal metagenomes</taxon>
    </lineage>
</organism>
<dbReference type="InterPro" id="IPR038129">
    <property type="entry name" value="Nanos_sf"/>
</dbReference>